<evidence type="ECO:0000256" key="7">
    <source>
        <dbReference type="SAM" id="MobiDB-lite"/>
    </source>
</evidence>
<reference evidence="10 11" key="1">
    <citation type="submission" date="2016-05" db="EMBL/GenBank/DDBJ databases">
        <title>Genomic and physiological characterization of Planctopirus sp. isolated from fresh water lake.</title>
        <authorList>
            <person name="Subhash Y."/>
            <person name="Ramana C."/>
        </authorList>
    </citation>
    <scope>NUCLEOTIDE SEQUENCE [LARGE SCALE GENOMIC DNA]</scope>
    <source>
        <strain evidence="10 11">JC280</strain>
    </source>
</reference>
<feature type="transmembrane region" description="Helical" evidence="8">
    <location>
        <begin position="214"/>
        <end position="233"/>
    </location>
</feature>
<evidence type="ECO:0000259" key="9">
    <source>
        <dbReference type="PROSITE" id="PS50850"/>
    </source>
</evidence>
<evidence type="ECO:0000313" key="11">
    <source>
        <dbReference type="Proteomes" id="UP000094828"/>
    </source>
</evidence>
<feature type="transmembrane region" description="Helical" evidence="8">
    <location>
        <begin position="123"/>
        <end position="141"/>
    </location>
</feature>
<evidence type="ECO:0000256" key="2">
    <source>
        <dbReference type="ARBA" id="ARBA00022448"/>
    </source>
</evidence>
<dbReference type="InterPro" id="IPR036259">
    <property type="entry name" value="MFS_trans_sf"/>
</dbReference>
<dbReference type="PANTHER" id="PTHR42718:SF46">
    <property type="entry name" value="BLR6921 PROTEIN"/>
    <property type="match status" value="1"/>
</dbReference>
<dbReference type="SUPFAM" id="SSF103473">
    <property type="entry name" value="MFS general substrate transporter"/>
    <property type="match status" value="1"/>
</dbReference>
<feature type="transmembrane region" description="Helical" evidence="8">
    <location>
        <begin position="153"/>
        <end position="171"/>
    </location>
</feature>
<keyword evidence="5 8" id="KW-1133">Transmembrane helix</keyword>
<dbReference type="RefSeq" id="WP_068848859.1">
    <property type="nucleotide sequence ID" value="NZ_LYDR01000116.1"/>
</dbReference>
<feature type="domain" description="Major facilitator superfamily (MFS) profile" evidence="9">
    <location>
        <begin position="29"/>
        <end position="481"/>
    </location>
</feature>
<feature type="transmembrane region" description="Helical" evidence="8">
    <location>
        <begin position="71"/>
        <end position="88"/>
    </location>
</feature>
<feature type="transmembrane region" description="Helical" evidence="8">
    <location>
        <begin position="348"/>
        <end position="368"/>
    </location>
</feature>
<feature type="transmembrane region" description="Helical" evidence="8">
    <location>
        <begin position="183"/>
        <end position="202"/>
    </location>
</feature>
<feature type="transmembrane region" description="Helical" evidence="8">
    <location>
        <begin position="277"/>
        <end position="296"/>
    </location>
</feature>
<evidence type="ECO:0000256" key="4">
    <source>
        <dbReference type="ARBA" id="ARBA00022692"/>
    </source>
</evidence>
<dbReference type="OrthoDB" id="6360at2"/>
<dbReference type="PANTHER" id="PTHR42718">
    <property type="entry name" value="MAJOR FACILITATOR SUPERFAMILY MULTIDRUG TRANSPORTER MFSC"/>
    <property type="match status" value="1"/>
</dbReference>
<dbReference type="Proteomes" id="UP000094828">
    <property type="component" value="Unassembled WGS sequence"/>
</dbReference>
<gene>
    <name evidence="10" type="ORF">A6X21_06445</name>
</gene>
<dbReference type="InterPro" id="IPR020846">
    <property type="entry name" value="MFS_dom"/>
</dbReference>
<evidence type="ECO:0000256" key="3">
    <source>
        <dbReference type="ARBA" id="ARBA00022475"/>
    </source>
</evidence>
<name>A0A1C3E9R5_9PLAN</name>
<protein>
    <submittedName>
        <fullName evidence="10">MFS transporter</fullName>
    </submittedName>
</protein>
<comment type="subcellular location">
    <subcellularLocation>
        <location evidence="1">Cell membrane</location>
        <topology evidence="1">Multi-pass membrane protein</topology>
    </subcellularLocation>
</comment>
<keyword evidence="11" id="KW-1185">Reference proteome</keyword>
<evidence type="ECO:0000313" key="10">
    <source>
        <dbReference type="EMBL" id="ODA29976.1"/>
    </source>
</evidence>
<feature type="transmembrane region" description="Helical" evidence="8">
    <location>
        <begin position="302"/>
        <end position="327"/>
    </location>
</feature>
<evidence type="ECO:0000256" key="5">
    <source>
        <dbReference type="ARBA" id="ARBA00022989"/>
    </source>
</evidence>
<keyword evidence="2" id="KW-0813">Transport</keyword>
<feature type="transmembrane region" description="Helical" evidence="8">
    <location>
        <begin position="95"/>
        <end position="117"/>
    </location>
</feature>
<dbReference type="PROSITE" id="PS50850">
    <property type="entry name" value="MFS"/>
    <property type="match status" value="1"/>
</dbReference>
<keyword evidence="3" id="KW-1003">Cell membrane</keyword>
<feature type="region of interest" description="Disordered" evidence="7">
    <location>
        <begin position="1"/>
        <end position="21"/>
    </location>
</feature>
<comment type="caution">
    <text evidence="10">The sequence shown here is derived from an EMBL/GenBank/DDBJ whole genome shotgun (WGS) entry which is preliminary data.</text>
</comment>
<dbReference type="InterPro" id="IPR011701">
    <property type="entry name" value="MFS"/>
</dbReference>
<dbReference type="Gene3D" id="1.20.1250.20">
    <property type="entry name" value="MFS general substrate transporter like domains"/>
    <property type="match status" value="1"/>
</dbReference>
<accession>A0A1C3E9R5</accession>
<sequence length="489" mass="52632">MEASRAENPSEQPDNLAAEGKSSRSSRAIALLVAACFFMEHLDSTVIATALPQMAISFGENPVDLNMGLTAYLFALAIFIPLSGWLAERLGARRVFATAIVVFTLASVLCGFSQSLWQFTCARVLQGLGGAMMVPVGRAVVLQATSKQDLLRSIAYLTWPALFGPLIGPPLGGLITTYASWPWIFYLNVPLGVMAFTLTLRMIPPIPSEHQHPFDVIGFFLCGLASSCLLYGMELIGQPGENWSLAVSLLIGSLFAGSLMIVHLLRTPHPLFDLRVFWYPTFQVTMLGGGLFRMVVGSTSFLFPQLFQVGFGYSAAKSGFLMLAIFAGNLGMKPATTFMLRRYGIRRVLIVNGLICAITLWACTAIQAQTPMLVIMAILFAGGLSRSMQFTCLNTLAFSDIPPTLTGQANVIFSLGRQLNIGVGIAAAALSLRLSSLWTGSSIDLATAVPSLIDFQITLGLIGGMVVISTFDSWRLAHDAASEVTGHRI</sequence>
<dbReference type="EMBL" id="LYDR01000116">
    <property type="protein sequence ID" value="ODA29976.1"/>
    <property type="molecule type" value="Genomic_DNA"/>
</dbReference>
<dbReference type="GO" id="GO:0005886">
    <property type="term" value="C:plasma membrane"/>
    <property type="evidence" value="ECO:0007669"/>
    <property type="project" value="UniProtKB-SubCell"/>
</dbReference>
<organism evidence="10 11">
    <name type="scientific">Planctopirus hydrillae</name>
    <dbReference type="NCBI Taxonomy" id="1841610"/>
    <lineage>
        <taxon>Bacteria</taxon>
        <taxon>Pseudomonadati</taxon>
        <taxon>Planctomycetota</taxon>
        <taxon>Planctomycetia</taxon>
        <taxon>Planctomycetales</taxon>
        <taxon>Planctomycetaceae</taxon>
        <taxon>Planctopirus</taxon>
    </lineage>
</organism>
<dbReference type="AlphaFoldDB" id="A0A1C3E9R5"/>
<dbReference type="Gene3D" id="1.20.1720.10">
    <property type="entry name" value="Multidrug resistance protein D"/>
    <property type="match status" value="1"/>
</dbReference>
<keyword evidence="6 8" id="KW-0472">Membrane</keyword>
<proteinExistence type="predicted"/>
<keyword evidence="4 8" id="KW-0812">Transmembrane</keyword>
<feature type="transmembrane region" description="Helical" evidence="8">
    <location>
        <begin position="29"/>
        <end position="51"/>
    </location>
</feature>
<dbReference type="GO" id="GO:0022857">
    <property type="term" value="F:transmembrane transporter activity"/>
    <property type="evidence" value="ECO:0007669"/>
    <property type="project" value="InterPro"/>
</dbReference>
<dbReference type="STRING" id="1841610.A6X21_06445"/>
<dbReference type="Pfam" id="PF07690">
    <property type="entry name" value="MFS_1"/>
    <property type="match status" value="1"/>
</dbReference>
<evidence type="ECO:0000256" key="1">
    <source>
        <dbReference type="ARBA" id="ARBA00004651"/>
    </source>
</evidence>
<feature type="transmembrane region" description="Helical" evidence="8">
    <location>
        <begin position="245"/>
        <end position="265"/>
    </location>
</feature>
<evidence type="ECO:0000256" key="6">
    <source>
        <dbReference type="ARBA" id="ARBA00023136"/>
    </source>
</evidence>
<evidence type="ECO:0000256" key="8">
    <source>
        <dbReference type="SAM" id="Phobius"/>
    </source>
</evidence>